<keyword evidence="3" id="KW-1185">Reference proteome</keyword>
<proteinExistence type="predicted"/>
<organism evidence="2 3">
    <name type="scientific">Candidatus Viridilinea mediisalina</name>
    <dbReference type="NCBI Taxonomy" id="2024553"/>
    <lineage>
        <taxon>Bacteria</taxon>
        <taxon>Bacillati</taxon>
        <taxon>Chloroflexota</taxon>
        <taxon>Chloroflexia</taxon>
        <taxon>Chloroflexales</taxon>
        <taxon>Chloroflexineae</taxon>
        <taxon>Oscillochloridaceae</taxon>
        <taxon>Candidatus Viridilinea</taxon>
    </lineage>
</organism>
<evidence type="ECO:0000313" key="2">
    <source>
        <dbReference type="EMBL" id="PDW01931.1"/>
    </source>
</evidence>
<dbReference type="EMBL" id="NQWI01000098">
    <property type="protein sequence ID" value="PDW01931.1"/>
    <property type="molecule type" value="Genomic_DNA"/>
</dbReference>
<dbReference type="Proteomes" id="UP000220527">
    <property type="component" value="Unassembled WGS sequence"/>
</dbReference>
<sequence length="505" mass="55176">MGSFNWKRKDTPQEAKQSQQDATENSDSTPPTETGLLLGTVDDPLLIVTACLPSAAESPALALPREAHAALNGMLQVLPLASIAAPSGAYMLQFAPHISSQLATGHATLMQALDGGVRSIAIDAQGKIIGHGTLIPATGINPIFTVAAIWKVAAVATAQYYLVAMQRQLHRIEALVEELQQWLDDREVARLVTDARLLQNLFITHSAVVASESLLPMVTQTLSIAQHAAHVAEARRMSLVRKVEQARTQPLGDLMWWDVEQNVTAYNETIRAADHDLRVGTLALAVWATALQLHTTLGGMAAHADTERQHIAEIRTKLSDAHRLVGDVALNRIDNLQNLVDPRNVLLNLQVMTRITVAASNHQRSANLAMIERALLYDGTSHAAAADAPSHQLVARRHANGSWELASYVRPIATARPAAEQITADVINRLWLLPNLELAKLEYARYARPRMQLCNRTSLHTWRNFLGVNHVFLVDDTGRAIFGGFVLTGNAALEDTIQEIGRRYG</sequence>
<reference evidence="3" key="1">
    <citation type="submission" date="2017-08" db="EMBL/GenBank/DDBJ databases">
        <authorList>
            <person name="Grouzdev D.S."/>
            <person name="Gaisin V.A."/>
            <person name="Rysina M.S."/>
            <person name="Gorlenko V.M."/>
        </authorList>
    </citation>
    <scope>NUCLEOTIDE SEQUENCE [LARGE SCALE GENOMIC DNA]</scope>
    <source>
        <strain evidence="3">Kir15-3F</strain>
    </source>
</reference>
<feature type="compositionally biased region" description="Polar residues" evidence="1">
    <location>
        <begin position="14"/>
        <end position="28"/>
    </location>
</feature>
<gene>
    <name evidence="2" type="ORF">CJ255_16570</name>
</gene>
<feature type="region of interest" description="Disordered" evidence="1">
    <location>
        <begin position="1"/>
        <end position="35"/>
    </location>
</feature>
<evidence type="ECO:0000256" key="1">
    <source>
        <dbReference type="SAM" id="MobiDB-lite"/>
    </source>
</evidence>
<name>A0A2A6RG69_9CHLR</name>
<accession>A0A2A6RG69</accession>
<dbReference type="OrthoDB" id="528836at2"/>
<dbReference type="RefSeq" id="WP_097645214.1">
    <property type="nucleotide sequence ID" value="NZ_NQWI01000098.1"/>
</dbReference>
<comment type="caution">
    <text evidence="2">The sequence shown here is derived from an EMBL/GenBank/DDBJ whole genome shotgun (WGS) entry which is preliminary data.</text>
</comment>
<evidence type="ECO:0000313" key="3">
    <source>
        <dbReference type="Proteomes" id="UP000220527"/>
    </source>
</evidence>
<dbReference type="AlphaFoldDB" id="A0A2A6RG69"/>
<protein>
    <submittedName>
        <fullName evidence="2">Uncharacterized protein</fullName>
    </submittedName>
</protein>